<dbReference type="SUPFAM" id="SSF53254">
    <property type="entry name" value="Phosphoglycerate mutase-like"/>
    <property type="match status" value="1"/>
</dbReference>
<dbReference type="Proteomes" id="UP000217763">
    <property type="component" value="Chromosome"/>
</dbReference>
<gene>
    <name evidence="1" type="ORF">AN401_15380</name>
</gene>
<dbReference type="KEGG" id="zdf:AN401_15380"/>
<dbReference type="AlphaFoldDB" id="A0A291HSN2"/>
<proteinExistence type="predicted"/>
<keyword evidence="2" id="KW-1185">Reference proteome</keyword>
<sequence length="164" mass="17705">MKLLTLVRHAKSSRDEPALADLDRPLAERGRKDLPVMASFAAARLPPVDLLLCSPARRTRDTALAFAAALGYPESDMDFAAGLYEASGASLLRLLQRQPASVGHLLLVGHMPGLGELSRMLCDGPDDKFPTCAVLHMGLAVAGWDELQAGCGELLWYQTPKRLV</sequence>
<dbReference type="EMBL" id="CP012621">
    <property type="protein sequence ID" value="ATG75071.1"/>
    <property type="molecule type" value="Genomic_DNA"/>
</dbReference>
<dbReference type="CDD" id="cd07067">
    <property type="entry name" value="HP_PGM_like"/>
    <property type="match status" value="1"/>
</dbReference>
<accession>A0A291HSN2</accession>
<dbReference type="InterPro" id="IPR013078">
    <property type="entry name" value="His_Pase_superF_clade-1"/>
</dbReference>
<protein>
    <recommendedName>
        <fullName evidence="3">Phosphohistidine phosphatase</fullName>
    </recommendedName>
</protein>
<dbReference type="PANTHER" id="PTHR47623">
    <property type="entry name" value="OS09G0287300 PROTEIN"/>
    <property type="match status" value="1"/>
</dbReference>
<organism evidence="1 2">
    <name type="scientific">Zobellella denitrificans</name>
    <dbReference type="NCBI Taxonomy" id="347534"/>
    <lineage>
        <taxon>Bacteria</taxon>
        <taxon>Pseudomonadati</taxon>
        <taxon>Pseudomonadota</taxon>
        <taxon>Gammaproteobacteria</taxon>
        <taxon>Aeromonadales</taxon>
        <taxon>Aeromonadaceae</taxon>
        <taxon>Zobellella</taxon>
    </lineage>
</organism>
<evidence type="ECO:0000313" key="1">
    <source>
        <dbReference type="EMBL" id="ATG75071.1"/>
    </source>
</evidence>
<name>A0A291HSN2_9GAMM</name>
<reference evidence="2" key="1">
    <citation type="submission" date="2015-09" db="EMBL/GenBank/DDBJ databases">
        <authorList>
            <person name="Shao Z."/>
            <person name="Wang L."/>
        </authorList>
    </citation>
    <scope>NUCLEOTIDE SEQUENCE [LARGE SCALE GENOMIC DNA]</scope>
    <source>
        <strain evidence="2">F13-1</strain>
    </source>
</reference>
<evidence type="ECO:0008006" key="3">
    <source>
        <dbReference type="Google" id="ProtNLM"/>
    </source>
</evidence>
<dbReference type="Pfam" id="PF00300">
    <property type="entry name" value="His_Phos_1"/>
    <property type="match status" value="1"/>
</dbReference>
<dbReference type="RefSeq" id="WP_096779867.1">
    <property type="nucleotide sequence ID" value="NZ_CP012621.1"/>
</dbReference>
<dbReference type="InterPro" id="IPR029033">
    <property type="entry name" value="His_PPase_superfam"/>
</dbReference>
<dbReference type="PANTHER" id="PTHR47623:SF1">
    <property type="entry name" value="OS09G0287300 PROTEIN"/>
    <property type="match status" value="1"/>
</dbReference>
<dbReference type="Gene3D" id="3.40.50.1240">
    <property type="entry name" value="Phosphoglycerate mutase-like"/>
    <property type="match status" value="1"/>
</dbReference>
<evidence type="ECO:0000313" key="2">
    <source>
        <dbReference type="Proteomes" id="UP000217763"/>
    </source>
</evidence>